<evidence type="ECO:0000256" key="4">
    <source>
        <dbReference type="SAM" id="MobiDB-lite"/>
    </source>
</evidence>
<feature type="domain" description="Peptide chain release factor" evidence="5">
    <location>
        <begin position="27"/>
        <end position="136"/>
    </location>
</feature>
<dbReference type="Gene3D" id="3.30.160.20">
    <property type="match status" value="1"/>
</dbReference>
<dbReference type="Pfam" id="PF00472">
    <property type="entry name" value="RF-1"/>
    <property type="match status" value="1"/>
</dbReference>
<evidence type="ECO:0000313" key="6">
    <source>
        <dbReference type="EMBL" id="KAL3095591.1"/>
    </source>
</evidence>
<keyword evidence="2" id="KW-0488">Methylation</keyword>
<dbReference type="PANTHER" id="PTHR43804">
    <property type="entry name" value="LD18447P"/>
    <property type="match status" value="1"/>
</dbReference>
<name>A0ABD2JYA2_9BILA</name>
<evidence type="ECO:0000256" key="3">
    <source>
        <dbReference type="ARBA" id="ARBA00022917"/>
    </source>
</evidence>
<dbReference type="InterPro" id="IPR005139">
    <property type="entry name" value="PCRF"/>
</dbReference>
<dbReference type="GO" id="GO:0005737">
    <property type="term" value="C:cytoplasm"/>
    <property type="evidence" value="ECO:0007669"/>
    <property type="project" value="UniProtKB-ARBA"/>
</dbReference>
<dbReference type="AlphaFoldDB" id="A0ABD2JYA2"/>
<dbReference type="InterPro" id="IPR045853">
    <property type="entry name" value="Pep_chain_release_fac_I_sf"/>
</dbReference>
<evidence type="ECO:0000256" key="2">
    <source>
        <dbReference type="ARBA" id="ARBA00022481"/>
    </source>
</evidence>
<dbReference type="Proteomes" id="UP001620626">
    <property type="component" value="Unassembled WGS sequence"/>
</dbReference>
<keyword evidence="3" id="KW-0648">Protein biosynthesis</keyword>
<feature type="region of interest" description="Disordered" evidence="4">
    <location>
        <begin position="309"/>
        <end position="330"/>
    </location>
</feature>
<dbReference type="Gene3D" id="3.30.70.1660">
    <property type="match status" value="1"/>
</dbReference>
<proteinExistence type="inferred from homology"/>
<reference evidence="6 7" key="1">
    <citation type="submission" date="2024-10" db="EMBL/GenBank/DDBJ databases">
        <authorList>
            <person name="Kim D."/>
        </authorList>
    </citation>
    <scope>NUCLEOTIDE SEQUENCE [LARGE SCALE GENOMIC DNA]</scope>
    <source>
        <strain evidence="6">BH-2024</strain>
    </source>
</reference>
<sequence>MLFSPTFLRFANLTNLPTSSSSLKCHQILRHFLALKSTTTAASGNLSKVPSLDVLDSIDIESLRRCQLEFNSGAGGTEASLFTAELFNMYTKFAARNGWKWTPHEVSKCNKTNSVGINSAIVLVEGDWCYAKMRFENGVHRVQRVPVTESKGRMHTSTASVAVLPEPEKPEVMFSPDDLKEEYMRSSGPGGANVNANSTCVRLTHKPTRVSVKVMDERYLAQNIKIAHQRLAAILLKQKVDEATRRHESHRKLRVGTMERAEKIRTYNYRDNRITDHRLKVTVHGVGQFLDGGQMLEQMVDALIEMYEQESVEQTGEQPKNEEEETGKKV</sequence>
<protein>
    <recommendedName>
        <fullName evidence="5">Peptide chain release factor domain-containing protein</fullName>
    </recommendedName>
</protein>
<accession>A0ABD2JYA2</accession>
<dbReference type="SMART" id="SM00937">
    <property type="entry name" value="PCRF"/>
    <property type="match status" value="1"/>
</dbReference>
<dbReference type="InterPro" id="IPR050057">
    <property type="entry name" value="Prokaryotic/Mito_RF"/>
</dbReference>
<gene>
    <name evidence="6" type="ORF">niasHT_024417</name>
</gene>
<comment type="caution">
    <text evidence="6">The sequence shown here is derived from an EMBL/GenBank/DDBJ whole genome shotgun (WGS) entry which is preliminary data.</text>
</comment>
<evidence type="ECO:0000256" key="1">
    <source>
        <dbReference type="ARBA" id="ARBA00010835"/>
    </source>
</evidence>
<dbReference type="PANTHER" id="PTHR43804:SF7">
    <property type="entry name" value="LD18447P"/>
    <property type="match status" value="1"/>
</dbReference>
<evidence type="ECO:0000259" key="5">
    <source>
        <dbReference type="SMART" id="SM00937"/>
    </source>
</evidence>
<organism evidence="6 7">
    <name type="scientific">Heterodera trifolii</name>
    <dbReference type="NCBI Taxonomy" id="157864"/>
    <lineage>
        <taxon>Eukaryota</taxon>
        <taxon>Metazoa</taxon>
        <taxon>Ecdysozoa</taxon>
        <taxon>Nematoda</taxon>
        <taxon>Chromadorea</taxon>
        <taxon>Rhabditida</taxon>
        <taxon>Tylenchina</taxon>
        <taxon>Tylenchomorpha</taxon>
        <taxon>Tylenchoidea</taxon>
        <taxon>Heteroderidae</taxon>
        <taxon>Heteroderinae</taxon>
        <taxon>Heterodera</taxon>
    </lineage>
</organism>
<dbReference type="SUPFAM" id="SSF75620">
    <property type="entry name" value="Release factor"/>
    <property type="match status" value="1"/>
</dbReference>
<dbReference type="GO" id="GO:0006412">
    <property type="term" value="P:translation"/>
    <property type="evidence" value="ECO:0007669"/>
    <property type="project" value="UniProtKB-KW"/>
</dbReference>
<evidence type="ECO:0000313" key="7">
    <source>
        <dbReference type="Proteomes" id="UP001620626"/>
    </source>
</evidence>
<dbReference type="EMBL" id="JBICBT010000879">
    <property type="protein sequence ID" value="KAL3095591.1"/>
    <property type="molecule type" value="Genomic_DNA"/>
</dbReference>
<comment type="similarity">
    <text evidence="1">Belongs to the prokaryotic/mitochondrial release factor family.</text>
</comment>
<keyword evidence="7" id="KW-1185">Reference proteome</keyword>
<dbReference type="Pfam" id="PF03462">
    <property type="entry name" value="PCRF"/>
    <property type="match status" value="1"/>
</dbReference>
<dbReference type="InterPro" id="IPR000352">
    <property type="entry name" value="Pep_chain_release_fac_I"/>
</dbReference>